<keyword evidence="1" id="KW-0812">Transmembrane</keyword>
<gene>
    <name evidence="2" type="ORF">COLO4_22962</name>
</gene>
<dbReference type="Proteomes" id="UP000187203">
    <property type="component" value="Unassembled WGS sequence"/>
</dbReference>
<name>A0A1R3IIV7_9ROSI</name>
<sequence>MTIKQRQDFQNVSQQKKIVVFQCPKEKLSGQVRRKIEDERVCPSEERLFSEGKVTKGDDNCLLMLANSAELISESEDSFCIADMNPHDSEVLDSTMEAQHLQENADNVMAADGDKNCDKDNEIIIPPIAHERNEKDASHQEGKVPRLSHIRRQARLTGQSIIQQGIQEETPRSLQGSKTTRLTQIRRQARLGNRELQQGDISGCSHGKLLGGITRLSQIRRQARSKYNCSLQEGTGEHMCRQSDCQFHEDHHKKDMAAEQCAKLQSCQVIGASSFENGDKMMGEKGRLRLSQIRRKARMGNADLATQKHAGTQDNGLCQSKLVRYMIGNTTEIRSLQQTLSFPLEIKKLEVKVPTRPIKEPATIIATIITNSNPILLAVAIGAVIIAYFVKGNLQEQP</sequence>
<keyword evidence="1" id="KW-1133">Transmembrane helix</keyword>
<evidence type="ECO:0000313" key="2">
    <source>
        <dbReference type="EMBL" id="OMO82519.1"/>
    </source>
</evidence>
<dbReference type="EMBL" id="AWUE01018132">
    <property type="protein sequence ID" value="OMO82519.1"/>
    <property type="molecule type" value="Genomic_DNA"/>
</dbReference>
<keyword evidence="1" id="KW-0472">Membrane</keyword>
<feature type="transmembrane region" description="Helical" evidence="1">
    <location>
        <begin position="374"/>
        <end position="390"/>
    </location>
</feature>
<evidence type="ECO:0000256" key="1">
    <source>
        <dbReference type="SAM" id="Phobius"/>
    </source>
</evidence>
<keyword evidence="3" id="KW-1185">Reference proteome</keyword>
<reference evidence="3" key="1">
    <citation type="submission" date="2013-09" db="EMBL/GenBank/DDBJ databases">
        <title>Corchorus olitorius genome sequencing.</title>
        <authorList>
            <person name="Alam M."/>
            <person name="Haque M.S."/>
            <person name="Islam M.S."/>
            <person name="Emdad E.M."/>
            <person name="Islam M.M."/>
            <person name="Ahmed B."/>
            <person name="Halim A."/>
            <person name="Hossen Q.M.M."/>
            <person name="Hossain M.Z."/>
            <person name="Ahmed R."/>
            <person name="Khan M.M."/>
            <person name="Islam R."/>
            <person name="Rashid M.M."/>
            <person name="Khan S.A."/>
            <person name="Rahman M.S."/>
            <person name="Alam M."/>
            <person name="Yahiya A.S."/>
            <person name="Khan M.S."/>
            <person name="Azam M.S."/>
            <person name="Haque T."/>
            <person name="Lashkar M.Z.H."/>
            <person name="Akhand A.I."/>
            <person name="Morshed G."/>
            <person name="Roy S."/>
            <person name="Uddin K.S."/>
            <person name="Rabeya T."/>
            <person name="Hossain A.S."/>
            <person name="Chowdhury A."/>
            <person name="Snigdha A.R."/>
            <person name="Mortoza M.S."/>
            <person name="Matin S.A."/>
            <person name="Hoque S.M.E."/>
            <person name="Islam M.K."/>
            <person name="Roy D.K."/>
            <person name="Haider R."/>
            <person name="Moosa M.M."/>
            <person name="Elias S.M."/>
            <person name="Hasan A.M."/>
            <person name="Jahan S."/>
            <person name="Shafiuddin M."/>
            <person name="Mahmood N."/>
            <person name="Shommy N.S."/>
        </authorList>
    </citation>
    <scope>NUCLEOTIDE SEQUENCE [LARGE SCALE GENOMIC DNA]</scope>
    <source>
        <strain evidence="3">cv. O-4</strain>
    </source>
</reference>
<accession>A0A1R3IIV7</accession>
<organism evidence="2 3">
    <name type="scientific">Corchorus olitorius</name>
    <dbReference type="NCBI Taxonomy" id="93759"/>
    <lineage>
        <taxon>Eukaryota</taxon>
        <taxon>Viridiplantae</taxon>
        <taxon>Streptophyta</taxon>
        <taxon>Embryophyta</taxon>
        <taxon>Tracheophyta</taxon>
        <taxon>Spermatophyta</taxon>
        <taxon>Magnoliopsida</taxon>
        <taxon>eudicotyledons</taxon>
        <taxon>Gunneridae</taxon>
        <taxon>Pentapetalae</taxon>
        <taxon>rosids</taxon>
        <taxon>malvids</taxon>
        <taxon>Malvales</taxon>
        <taxon>Malvaceae</taxon>
        <taxon>Grewioideae</taxon>
        <taxon>Apeibeae</taxon>
        <taxon>Corchorus</taxon>
    </lineage>
</organism>
<protein>
    <submittedName>
        <fullName evidence="2">Uncharacterized protein</fullName>
    </submittedName>
</protein>
<dbReference type="OrthoDB" id="1393393at2759"/>
<evidence type="ECO:0000313" key="3">
    <source>
        <dbReference type="Proteomes" id="UP000187203"/>
    </source>
</evidence>
<proteinExistence type="predicted"/>
<comment type="caution">
    <text evidence="2">The sequence shown here is derived from an EMBL/GenBank/DDBJ whole genome shotgun (WGS) entry which is preliminary data.</text>
</comment>
<dbReference type="AlphaFoldDB" id="A0A1R3IIV7"/>